<protein>
    <submittedName>
        <fullName evidence="1">Uncharacterized protein</fullName>
    </submittedName>
</protein>
<dbReference type="GeneID" id="85355716"/>
<name>A0AA39TZI5_ARMTA</name>
<comment type="caution">
    <text evidence="1">The sequence shown here is derived from an EMBL/GenBank/DDBJ whole genome shotgun (WGS) entry which is preliminary data.</text>
</comment>
<keyword evidence="2" id="KW-1185">Reference proteome</keyword>
<dbReference type="EMBL" id="JAUEPS010000007">
    <property type="protein sequence ID" value="KAK0463875.1"/>
    <property type="molecule type" value="Genomic_DNA"/>
</dbReference>
<gene>
    <name evidence="1" type="ORF">EV420DRAFT_1520494</name>
</gene>
<accession>A0AA39TZI5</accession>
<evidence type="ECO:0000313" key="2">
    <source>
        <dbReference type="Proteomes" id="UP001175211"/>
    </source>
</evidence>
<sequence length="78" mass="8950">MLHLHYGNPESNWVVSLLLSQVSHGALPFSSNTTPISVRWCPILVSAFASYSRWISVPEYCLTRLLRGKNDNTRRHMH</sequence>
<organism evidence="1 2">
    <name type="scientific">Armillaria tabescens</name>
    <name type="common">Ringless honey mushroom</name>
    <name type="synonym">Agaricus tabescens</name>
    <dbReference type="NCBI Taxonomy" id="1929756"/>
    <lineage>
        <taxon>Eukaryota</taxon>
        <taxon>Fungi</taxon>
        <taxon>Dikarya</taxon>
        <taxon>Basidiomycota</taxon>
        <taxon>Agaricomycotina</taxon>
        <taxon>Agaricomycetes</taxon>
        <taxon>Agaricomycetidae</taxon>
        <taxon>Agaricales</taxon>
        <taxon>Marasmiineae</taxon>
        <taxon>Physalacriaceae</taxon>
        <taxon>Desarmillaria</taxon>
    </lineage>
</organism>
<proteinExistence type="predicted"/>
<dbReference type="RefSeq" id="XP_060335185.1">
    <property type="nucleotide sequence ID" value="XM_060472168.1"/>
</dbReference>
<evidence type="ECO:0000313" key="1">
    <source>
        <dbReference type="EMBL" id="KAK0463875.1"/>
    </source>
</evidence>
<dbReference type="AlphaFoldDB" id="A0AA39TZI5"/>
<dbReference type="Proteomes" id="UP001175211">
    <property type="component" value="Unassembled WGS sequence"/>
</dbReference>
<reference evidence="1" key="1">
    <citation type="submission" date="2023-06" db="EMBL/GenBank/DDBJ databases">
        <authorList>
            <consortium name="Lawrence Berkeley National Laboratory"/>
            <person name="Ahrendt S."/>
            <person name="Sahu N."/>
            <person name="Indic B."/>
            <person name="Wong-Bajracharya J."/>
            <person name="Merenyi Z."/>
            <person name="Ke H.-M."/>
            <person name="Monk M."/>
            <person name="Kocsube S."/>
            <person name="Drula E."/>
            <person name="Lipzen A."/>
            <person name="Balint B."/>
            <person name="Henrissat B."/>
            <person name="Andreopoulos B."/>
            <person name="Martin F.M."/>
            <person name="Harder C.B."/>
            <person name="Rigling D."/>
            <person name="Ford K.L."/>
            <person name="Foster G.D."/>
            <person name="Pangilinan J."/>
            <person name="Papanicolaou A."/>
            <person name="Barry K."/>
            <person name="LaButti K."/>
            <person name="Viragh M."/>
            <person name="Koriabine M."/>
            <person name="Yan M."/>
            <person name="Riley R."/>
            <person name="Champramary S."/>
            <person name="Plett K.L."/>
            <person name="Tsai I.J."/>
            <person name="Slot J."/>
            <person name="Sipos G."/>
            <person name="Plett J."/>
            <person name="Nagy L.G."/>
            <person name="Grigoriev I.V."/>
        </authorList>
    </citation>
    <scope>NUCLEOTIDE SEQUENCE</scope>
    <source>
        <strain evidence="1">CCBAS 213</strain>
    </source>
</reference>